<accession>A0ABS9UY83</accession>
<proteinExistence type="predicted"/>
<evidence type="ECO:0000313" key="2">
    <source>
        <dbReference type="EMBL" id="MCH7409109.1"/>
    </source>
</evidence>
<comment type="caution">
    <text evidence="2">The sequence shown here is derived from an EMBL/GenBank/DDBJ whole genome shotgun (WGS) entry which is preliminary data.</text>
</comment>
<evidence type="ECO:0000313" key="3">
    <source>
        <dbReference type="Proteomes" id="UP001165489"/>
    </source>
</evidence>
<dbReference type="RefSeq" id="WP_241347468.1">
    <property type="nucleotide sequence ID" value="NZ_JAKZGP010000012.1"/>
</dbReference>
<feature type="transmembrane region" description="Helical" evidence="1">
    <location>
        <begin position="88"/>
        <end position="106"/>
    </location>
</feature>
<sequence>MLQKLKRISSKSADLMGISASLLCMIHCLAIPVMISLGFIFGHDDHGHDHTHAHDHHIHFHGHWMDFIFVALAIWAVLNASKSTNSKGIKIALYAAVSIFSVAVLLHESISWMIYVSLVASLSLVIVHIINWKFHRKCNVNVK</sequence>
<dbReference type="Pfam" id="PF03203">
    <property type="entry name" value="MerC"/>
    <property type="match status" value="1"/>
</dbReference>
<organism evidence="2 3">
    <name type="scientific">Belliella filtrata</name>
    <dbReference type="NCBI Taxonomy" id="2923435"/>
    <lineage>
        <taxon>Bacteria</taxon>
        <taxon>Pseudomonadati</taxon>
        <taxon>Bacteroidota</taxon>
        <taxon>Cytophagia</taxon>
        <taxon>Cytophagales</taxon>
        <taxon>Cyclobacteriaceae</taxon>
        <taxon>Belliella</taxon>
    </lineage>
</organism>
<keyword evidence="3" id="KW-1185">Reference proteome</keyword>
<feature type="transmembrane region" description="Helical" evidence="1">
    <location>
        <begin position="62"/>
        <end position="81"/>
    </location>
</feature>
<gene>
    <name evidence="2" type="ORF">MM239_06870</name>
</gene>
<reference evidence="2" key="1">
    <citation type="submission" date="2022-03" db="EMBL/GenBank/DDBJ databases">
        <title>De novo assembled genomes of Belliella spp. (Cyclobacteriaceae) strains.</title>
        <authorList>
            <person name="Szabo A."/>
            <person name="Korponai K."/>
            <person name="Felfoldi T."/>
        </authorList>
    </citation>
    <scope>NUCLEOTIDE SEQUENCE</scope>
    <source>
        <strain evidence="2">DSM 111904</strain>
    </source>
</reference>
<feature type="transmembrane region" description="Helical" evidence="1">
    <location>
        <begin position="20"/>
        <end position="42"/>
    </location>
</feature>
<protein>
    <submittedName>
        <fullName evidence="2">MerC domain-containing protein</fullName>
    </submittedName>
</protein>
<keyword evidence="1" id="KW-0812">Transmembrane</keyword>
<feature type="transmembrane region" description="Helical" evidence="1">
    <location>
        <begin position="112"/>
        <end position="134"/>
    </location>
</feature>
<evidence type="ECO:0000256" key="1">
    <source>
        <dbReference type="SAM" id="Phobius"/>
    </source>
</evidence>
<dbReference type="InterPro" id="IPR004891">
    <property type="entry name" value="Mercury-R_MerC"/>
</dbReference>
<dbReference type="EMBL" id="JAKZGP010000012">
    <property type="protein sequence ID" value="MCH7409109.1"/>
    <property type="molecule type" value="Genomic_DNA"/>
</dbReference>
<dbReference type="Proteomes" id="UP001165489">
    <property type="component" value="Unassembled WGS sequence"/>
</dbReference>
<name>A0ABS9UY83_9BACT</name>
<keyword evidence="1" id="KW-1133">Transmembrane helix</keyword>
<keyword evidence="1" id="KW-0472">Membrane</keyword>